<dbReference type="InterPro" id="IPR036236">
    <property type="entry name" value="Znf_C2H2_sf"/>
</dbReference>
<dbReference type="Gene3D" id="3.30.160.60">
    <property type="entry name" value="Classic Zinc Finger"/>
    <property type="match status" value="7"/>
</dbReference>
<dbReference type="FunFam" id="3.30.160.60:FF:000100">
    <property type="entry name" value="Zinc finger 45-like"/>
    <property type="match status" value="1"/>
</dbReference>
<feature type="region of interest" description="Disordered" evidence="11">
    <location>
        <begin position="131"/>
        <end position="150"/>
    </location>
</feature>
<evidence type="ECO:0000256" key="3">
    <source>
        <dbReference type="ARBA" id="ARBA00022737"/>
    </source>
</evidence>
<feature type="domain" description="C2H2-type" evidence="12">
    <location>
        <begin position="418"/>
        <end position="446"/>
    </location>
</feature>
<dbReference type="FunFam" id="3.30.160.60:FF:000045">
    <property type="entry name" value="ZFP69 zinc finger protein B"/>
    <property type="match status" value="1"/>
</dbReference>
<keyword evidence="2" id="KW-0479">Metal-binding</keyword>
<dbReference type="InterPro" id="IPR013087">
    <property type="entry name" value="Znf_C2H2_type"/>
</dbReference>
<dbReference type="GO" id="GO:0008270">
    <property type="term" value="F:zinc ion binding"/>
    <property type="evidence" value="ECO:0007669"/>
    <property type="project" value="UniProtKB-KW"/>
</dbReference>
<feature type="compositionally biased region" description="Basic and acidic residues" evidence="11">
    <location>
        <begin position="179"/>
        <end position="188"/>
    </location>
</feature>
<accession>A0AAV1HA49</accession>
<dbReference type="EMBL" id="OY660884">
    <property type="protein sequence ID" value="CAJ1082902.1"/>
    <property type="molecule type" value="Genomic_DNA"/>
</dbReference>
<proteinExistence type="predicted"/>
<keyword evidence="8" id="KW-0804">Transcription</keyword>
<dbReference type="PANTHER" id="PTHR23226">
    <property type="entry name" value="ZINC FINGER AND SCAN DOMAIN-CONTAINING"/>
    <property type="match status" value="1"/>
</dbReference>
<feature type="compositionally biased region" description="Acidic residues" evidence="11">
    <location>
        <begin position="189"/>
        <end position="200"/>
    </location>
</feature>
<feature type="domain" description="C2H2-type" evidence="12">
    <location>
        <begin position="362"/>
        <end position="389"/>
    </location>
</feature>
<dbReference type="GO" id="GO:0005634">
    <property type="term" value="C:nucleus"/>
    <property type="evidence" value="ECO:0007669"/>
    <property type="project" value="UniProtKB-SubCell"/>
</dbReference>
<evidence type="ECO:0000256" key="10">
    <source>
        <dbReference type="PROSITE-ProRule" id="PRU00042"/>
    </source>
</evidence>
<evidence type="ECO:0000259" key="12">
    <source>
        <dbReference type="PROSITE" id="PS50157"/>
    </source>
</evidence>
<keyword evidence="3" id="KW-0677">Repeat</keyword>
<evidence type="ECO:0000256" key="2">
    <source>
        <dbReference type="ARBA" id="ARBA00022723"/>
    </source>
</evidence>
<feature type="domain" description="C2H2-type" evidence="12">
    <location>
        <begin position="250"/>
        <end position="277"/>
    </location>
</feature>
<evidence type="ECO:0000256" key="4">
    <source>
        <dbReference type="ARBA" id="ARBA00022771"/>
    </source>
</evidence>
<evidence type="ECO:0000256" key="1">
    <source>
        <dbReference type="ARBA" id="ARBA00004123"/>
    </source>
</evidence>
<protein>
    <submittedName>
        <fullName evidence="13">Gastrula zinc finger protein XlCGF57.1-like isoform X1</fullName>
    </submittedName>
</protein>
<dbReference type="PROSITE" id="PS50157">
    <property type="entry name" value="ZINC_FINGER_C2H2_2"/>
    <property type="match status" value="7"/>
</dbReference>
<gene>
    <name evidence="13" type="ORF">XNOV1_A016649</name>
</gene>
<feature type="domain" description="C2H2-type" evidence="12">
    <location>
        <begin position="334"/>
        <end position="361"/>
    </location>
</feature>
<dbReference type="FunFam" id="3.30.160.60:FF:000624">
    <property type="entry name" value="zinc finger protein 697"/>
    <property type="match status" value="1"/>
</dbReference>
<dbReference type="FunFam" id="3.30.160.60:FF:001289">
    <property type="entry name" value="Zinc finger protein 574"/>
    <property type="match status" value="1"/>
</dbReference>
<dbReference type="PANTHER" id="PTHR23226:SF416">
    <property type="entry name" value="FI01424P"/>
    <property type="match status" value="1"/>
</dbReference>
<keyword evidence="9" id="KW-0539">Nucleus</keyword>
<dbReference type="FunFam" id="3.30.160.60:FF:002343">
    <property type="entry name" value="Zinc finger protein 33A"/>
    <property type="match status" value="1"/>
</dbReference>
<feature type="domain" description="C2H2-type" evidence="12">
    <location>
        <begin position="390"/>
        <end position="417"/>
    </location>
</feature>
<organism evidence="13 14">
    <name type="scientific">Xyrichtys novacula</name>
    <name type="common">Pearly razorfish</name>
    <name type="synonym">Hemipteronotus novacula</name>
    <dbReference type="NCBI Taxonomy" id="13765"/>
    <lineage>
        <taxon>Eukaryota</taxon>
        <taxon>Metazoa</taxon>
        <taxon>Chordata</taxon>
        <taxon>Craniata</taxon>
        <taxon>Vertebrata</taxon>
        <taxon>Euteleostomi</taxon>
        <taxon>Actinopterygii</taxon>
        <taxon>Neopterygii</taxon>
        <taxon>Teleostei</taxon>
        <taxon>Neoteleostei</taxon>
        <taxon>Acanthomorphata</taxon>
        <taxon>Eupercaria</taxon>
        <taxon>Labriformes</taxon>
        <taxon>Labridae</taxon>
        <taxon>Xyrichtys</taxon>
    </lineage>
</organism>
<keyword evidence="7" id="KW-0238">DNA-binding</keyword>
<evidence type="ECO:0000256" key="7">
    <source>
        <dbReference type="ARBA" id="ARBA00023125"/>
    </source>
</evidence>
<evidence type="ECO:0000256" key="9">
    <source>
        <dbReference type="ARBA" id="ARBA00023242"/>
    </source>
</evidence>
<dbReference type="Pfam" id="PF00096">
    <property type="entry name" value="zf-C2H2"/>
    <property type="match status" value="5"/>
</dbReference>
<keyword evidence="6" id="KW-0805">Transcription regulation</keyword>
<feature type="domain" description="C2H2-type" evidence="12">
    <location>
        <begin position="278"/>
        <end position="305"/>
    </location>
</feature>
<dbReference type="GO" id="GO:0000978">
    <property type="term" value="F:RNA polymerase II cis-regulatory region sequence-specific DNA binding"/>
    <property type="evidence" value="ECO:0007669"/>
    <property type="project" value="TreeGrafter"/>
</dbReference>
<comment type="subcellular location">
    <subcellularLocation>
        <location evidence="1">Nucleus</location>
    </subcellularLocation>
</comment>
<feature type="domain" description="C2H2-type" evidence="12">
    <location>
        <begin position="306"/>
        <end position="333"/>
    </location>
</feature>
<dbReference type="PROSITE" id="PS00028">
    <property type="entry name" value="ZINC_FINGER_C2H2_1"/>
    <property type="match status" value="5"/>
</dbReference>
<keyword evidence="5" id="KW-0862">Zinc</keyword>
<evidence type="ECO:0000256" key="5">
    <source>
        <dbReference type="ARBA" id="ARBA00022833"/>
    </source>
</evidence>
<dbReference type="SMART" id="SM00355">
    <property type="entry name" value="ZnF_C2H2"/>
    <property type="match status" value="7"/>
</dbReference>
<evidence type="ECO:0000256" key="6">
    <source>
        <dbReference type="ARBA" id="ARBA00023015"/>
    </source>
</evidence>
<sequence>MSKVQELRVLVNQRLSAAAEEIFELFERTILEYEEKLCGSKENQHKLLDAVYNPEVRLHRADFQQLTVTKRRVSFEQQKRSCDLDQGDPTEPAHIKEEQEELWTSQEGEQLQGPKEADISTFIFIPVSVKSEEHDGEEPQSPQLHNDTENLKTEVDLEDCEGSEPDRKSNPDSYLQPETRGETSHSESETDDSSEWEETNGSESTLNPLPNKRLPSSDEEYKTGRKSVISSDQMDQLQKRNRIQSQKKPFGCLVCGTRFCNKKSLSIHMILHTKGKGFSCPVCKKKCSLRAHLMEHMRIHTGEKPFSCSVCDKIFTRKSNLYQHQQVHTGEKPFSCLDCEATFLHKTNLVAHRRIHSGEKPFCCSVCGKSFTQKSTLHRHLKVHTGEKPFSCSVCGKRFTEHRSLTHHSVVHTGEKPFSCKVCDESFARLYHLKKHKCAVEGGANK</sequence>
<dbReference type="FunFam" id="3.30.160.60:FF:001155">
    <property type="entry name" value="Zinc finger 30C"/>
    <property type="match status" value="1"/>
</dbReference>
<keyword evidence="14" id="KW-1185">Reference proteome</keyword>
<feature type="region of interest" description="Disordered" evidence="11">
    <location>
        <begin position="100"/>
        <end position="119"/>
    </location>
</feature>
<reference evidence="13" key="1">
    <citation type="submission" date="2023-08" db="EMBL/GenBank/DDBJ databases">
        <authorList>
            <person name="Alioto T."/>
            <person name="Alioto T."/>
            <person name="Gomez Garrido J."/>
        </authorList>
    </citation>
    <scope>NUCLEOTIDE SEQUENCE</scope>
</reference>
<name>A0AAV1HA49_XYRNO</name>
<feature type="region of interest" description="Disordered" evidence="11">
    <location>
        <begin position="158"/>
        <end position="242"/>
    </location>
</feature>
<dbReference type="FunFam" id="3.30.160.60:FF:000358">
    <property type="entry name" value="zinc finger protein 24"/>
    <property type="match status" value="1"/>
</dbReference>
<dbReference type="Proteomes" id="UP001178508">
    <property type="component" value="Chromosome 21"/>
</dbReference>
<dbReference type="AlphaFoldDB" id="A0AAV1HA49"/>
<evidence type="ECO:0000313" key="13">
    <source>
        <dbReference type="EMBL" id="CAJ1082902.1"/>
    </source>
</evidence>
<dbReference type="GO" id="GO:0000981">
    <property type="term" value="F:DNA-binding transcription factor activity, RNA polymerase II-specific"/>
    <property type="evidence" value="ECO:0007669"/>
    <property type="project" value="TreeGrafter"/>
</dbReference>
<evidence type="ECO:0000313" key="14">
    <source>
        <dbReference type="Proteomes" id="UP001178508"/>
    </source>
</evidence>
<dbReference type="SUPFAM" id="SSF57667">
    <property type="entry name" value="beta-beta-alpha zinc fingers"/>
    <property type="match status" value="4"/>
</dbReference>
<keyword evidence="4 10" id="KW-0863">Zinc-finger</keyword>
<evidence type="ECO:0000256" key="8">
    <source>
        <dbReference type="ARBA" id="ARBA00023163"/>
    </source>
</evidence>
<evidence type="ECO:0000256" key="11">
    <source>
        <dbReference type="SAM" id="MobiDB-lite"/>
    </source>
</evidence>